<feature type="non-terminal residue" evidence="1">
    <location>
        <position position="39"/>
    </location>
</feature>
<evidence type="ECO:0000313" key="1">
    <source>
        <dbReference type="EMBL" id="SVC44019.1"/>
    </source>
</evidence>
<gene>
    <name evidence="1" type="ORF">METZ01_LOCUS296873</name>
</gene>
<protein>
    <submittedName>
        <fullName evidence="1">Uncharacterized protein</fullName>
    </submittedName>
</protein>
<accession>A0A382M542</accession>
<reference evidence="1" key="1">
    <citation type="submission" date="2018-05" db="EMBL/GenBank/DDBJ databases">
        <authorList>
            <person name="Lanie J.A."/>
            <person name="Ng W.-L."/>
            <person name="Kazmierczak K.M."/>
            <person name="Andrzejewski T.M."/>
            <person name="Davidsen T.M."/>
            <person name="Wayne K.J."/>
            <person name="Tettelin H."/>
            <person name="Glass J.I."/>
            <person name="Rusch D."/>
            <person name="Podicherti R."/>
            <person name="Tsui H.-C.T."/>
            <person name="Winkler M.E."/>
        </authorList>
    </citation>
    <scope>NUCLEOTIDE SEQUENCE</scope>
</reference>
<dbReference type="EMBL" id="UINC01091337">
    <property type="protein sequence ID" value="SVC44019.1"/>
    <property type="molecule type" value="Genomic_DNA"/>
</dbReference>
<feature type="non-terminal residue" evidence="1">
    <location>
        <position position="1"/>
    </location>
</feature>
<sequence length="39" mass="4454">VINRKSEENINMIRTVGDISRVSAYLYGDKTALIIEDKQ</sequence>
<name>A0A382M542_9ZZZZ</name>
<proteinExistence type="predicted"/>
<dbReference type="AlphaFoldDB" id="A0A382M542"/>
<organism evidence="1">
    <name type="scientific">marine metagenome</name>
    <dbReference type="NCBI Taxonomy" id="408172"/>
    <lineage>
        <taxon>unclassified sequences</taxon>
        <taxon>metagenomes</taxon>
        <taxon>ecological metagenomes</taxon>
    </lineage>
</organism>